<dbReference type="OrthoDB" id="1434354at2759"/>
<dbReference type="Pfam" id="PF00650">
    <property type="entry name" value="CRAL_TRIO"/>
    <property type="match status" value="1"/>
</dbReference>
<dbReference type="AlphaFoldDB" id="A0A8J2J6Y5"/>
<gene>
    <name evidence="3" type="ORF">AFUS01_LOCUS1688</name>
</gene>
<accession>A0A8J2J6Y5</accession>
<evidence type="ECO:0000313" key="4">
    <source>
        <dbReference type="Proteomes" id="UP000708208"/>
    </source>
</evidence>
<keyword evidence="1" id="KW-0732">Signal</keyword>
<feature type="domain" description="CRAL-TRIO" evidence="2">
    <location>
        <begin position="90"/>
        <end position="198"/>
    </location>
</feature>
<keyword evidence="4" id="KW-1185">Reference proteome</keyword>
<feature type="signal peptide" evidence="1">
    <location>
        <begin position="1"/>
        <end position="18"/>
    </location>
</feature>
<sequence>MVAKLFFMLAALVSSCHCVINSTSKISTVGQELGQHVKGKELSMEVHNKIYSYTKNAKAFKNFTFEETVTFMNDLYSWEAPPDIRDNFVYSFWGYDFERRPVYYQEVGKQNFRRTVEEGTFPILERHFLQSFVHIVKSVQEADLPDDEIRNGIFIWDMEGFSMRQFSHLPTVAALVGMAKRYGDLPLDLVGNAYLINANYTLYHLGLEAIITLNHWRFMGDHSSSVKKYLIPILAIRETIPVVSTQP</sequence>
<evidence type="ECO:0000313" key="3">
    <source>
        <dbReference type="EMBL" id="CAG7666821.1"/>
    </source>
</evidence>
<evidence type="ECO:0000259" key="2">
    <source>
        <dbReference type="Pfam" id="PF00650"/>
    </source>
</evidence>
<organism evidence="3 4">
    <name type="scientific">Allacma fusca</name>
    <dbReference type="NCBI Taxonomy" id="39272"/>
    <lineage>
        <taxon>Eukaryota</taxon>
        <taxon>Metazoa</taxon>
        <taxon>Ecdysozoa</taxon>
        <taxon>Arthropoda</taxon>
        <taxon>Hexapoda</taxon>
        <taxon>Collembola</taxon>
        <taxon>Symphypleona</taxon>
        <taxon>Sminthuridae</taxon>
        <taxon>Allacma</taxon>
    </lineage>
</organism>
<proteinExistence type="predicted"/>
<feature type="chain" id="PRO_5035321559" description="CRAL-TRIO domain-containing protein" evidence="1">
    <location>
        <begin position="19"/>
        <end position="247"/>
    </location>
</feature>
<dbReference type="Proteomes" id="UP000708208">
    <property type="component" value="Unassembled WGS sequence"/>
</dbReference>
<evidence type="ECO:0000256" key="1">
    <source>
        <dbReference type="SAM" id="SignalP"/>
    </source>
</evidence>
<protein>
    <recommendedName>
        <fullName evidence="2">CRAL-TRIO domain-containing protein</fullName>
    </recommendedName>
</protein>
<dbReference type="InterPro" id="IPR001251">
    <property type="entry name" value="CRAL-TRIO_dom"/>
</dbReference>
<dbReference type="PROSITE" id="PS51257">
    <property type="entry name" value="PROKAR_LIPOPROTEIN"/>
    <property type="match status" value="1"/>
</dbReference>
<name>A0A8J2J6Y5_9HEXA</name>
<comment type="caution">
    <text evidence="3">The sequence shown here is derived from an EMBL/GenBank/DDBJ whole genome shotgun (WGS) entry which is preliminary data.</text>
</comment>
<reference evidence="3" key="1">
    <citation type="submission" date="2021-06" db="EMBL/GenBank/DDBJ databases">
        <authorList>
            <person name="Hodson N. C."/>
            <person name="Mongue J. A."/>
            <person name="Jaron S. K."/>
        </authorList>
    </citation>
    <scope>NUCLEOTIDE SEQUENCE</scope>
</reference>
<dbReference type="EMBL" id="CAJVCH010009383">
    <property type="protein sequence ID" value="CAG7666821.1"/>
    <property type="molecule type" value="Genomic_DNA"/>
</dbReference>